<evidence type="ECO:0000256" key="6">
    <source>
        <dbReference type="ARBA" id="ARBA00022741"/>
    </source>
</evidence>
<feature type="binding site" evidence="14">
    <location>
        <begin position="18"/>
        <end position="25"/>
    </location>
    <ligand>
        <name>GTP</name>
        <dbReference type="ChEBI" id="CHEBI:37565"/>
        <label>1</label>
    </ligand>
</feature>
<dbReference type="PROSITE" id="PS51711">
    <property type="entry name" value="G_FEOB"/>
    <property type="match status" value="1"/>
</dbReference>
<dbReference type="InterPro" id="IPR003373">
    <property type="entry name" value="Fe2_transport_prot-B"/>
</dbReference>
<feature type="transmembrane region" description="Helical" evidence="16">
    <location>
        <begin position="377"/>
        <end position="397"/>
    </location>
</feature>
<keyword evidence="4 16" id="KW-0410">Iron transport</keyword>
<dbReference type="AlphaFoldDB" id="A0A7Z7LGB9"/>
<evidence type="ECO:0000256" key="11">
    <source>
        <dbReference type="ARBA" id="ARBA00023136"/>
    </source>
</evidence>
<dbReference type="InterPro" id="IPR030389">
    <property type="entry name" value="G_FEOB_dom"/>
</dbReference>
<feature type="binding site" evidence="15">
    <location>
        <position position="33"/>
    </location>
    <ligand>
        <name>Mg(2+)</name>
        <dbReference type="ChEBI" id="CHEBI:18420"/>
        <label>2</label>
    </ligand>
</feature>
<dbReference type="InterPro" id="IPR027417">
    <property type="entry name" value="P-loop_NTPase"/>
</dbReference>
<comment type="subcellular location">
    <subcellularLocation>
        <location evidence="16">Cell inner membrane</location>
        <topology evidence="16">Multi-pass membrane protein</topology>
    </subcellularLocation>
    <subcellularLocation>
        <location evidence="1">Cell membrane</location>
        <topology evidence="1">Multi-pass membrane protein</topology>
    </subcellularLocation>
</comment>
<dbReference type="Gene3D" id="3.40.50.300">
    <property type="entry name" value="P-loop containing nucleotide triphosphate hydrolases"/>
    <property type="match status" value="1"/>
</dbReference>
<keyword evidence="8 16" id="KW-0408">Iron</keyword>
<dbReference type="InterPro" id="IPR011640">
    <property type="entry name" value="Fe2_transport_prot_B_C"/>
</dbReference>
<evidence type="ECO:0000313" key="18">
    <source>
        <dbReference type="EMBL" id="SSC13365.1"/>
    </source>
</evidence>
<evidence type="ECO:0000256" key="7">
    <source>
        <dbReference type="ARBA" id="ARBA00022989"/>
    </source>
</evidence>
<feature type="binding site" evidence="14">
    <location>
        <begin position="153"/>
        <end position="155"/>
    </location>
    <ligand>
        <name>GTP</name>
        <dbReference type="ChEBI" id="CHEBI:37565"/>
        <label>1</label>
    </ligand>
</feature>
<dbReference type="PANTHER" id="PTHR43185">
    <property type="entry name" value="FERROUS IRON TRANSPORT PROTEIN B"/>
    <property type="match status" value="1"/>
</dbReference>
<evidence type="ECO:0000256" key="3">
    <source>
        <dbReference type="ARBA" id="ARBA00022475"/>
    </source>
</evidence>
<feature type="transmembrane region" description="Helical" evidence="16">
    <location>
        <begin position="299"/>
        <end position="319"/>
    </location>
</feature>
<evidence type="ECO:0000256" key="15">
    <source>
        <dbReference type="PIRSR" id="PIRSR603373-2"/>
    </source>
</evidence>
<dbReference type="InterPro" id="IPR050860">
    <property type="entry name" value="FeoB_GTPase"/>
</dbReference>
<dbReference type="CDD" id="cd01879">
    <property type="entry name" value="FeoB"/>
    <property type="match status" value="1"/>
</dbReference>
<feature type="binding site" evidence="14">
    <location>
        <begin position="64"/>
        <end position="67"/>
    </location>
    <ligand>
        <name>GTP</name>
        <dbReference type="ChEBI" id="CHEBI:37565"/>
        <label>1</label>
    </ligand>
</feature>
<accession>A0A7Z7LGB9</accession>
<keyword evidence="6 14" id="KW-0547">Nucleotide-binding</keyword>
<evidence type="ECO:0000256" key="8">
    <source>
        <dbReference type="ARBA" id="ARBA00023004"/>
    </source>
</evidence>
<evidence type="ECO:0000256" key="14">
    <source>
        <dbReference type="PIRSR" id="PIRSR603373-1"/>
    </source>
</evidence>
<gene>
    <name evidence="18" type="ORF">MESINF_1925</name>
</gene>
<organism evidence="18 19">
    <name type="scientific">Mesotoga infera</name>
    <dbReference type="NCBI Taxonomy" id="1236046"/>
    <lineage>
        <taxon>Bacteria</taxon>
        <taxon>Thermotogati</taxon>
        <taxon>Thermotogota</taxon>
        <taxon>Thermotogae</taxon>
        <taxon>Kosmotogales</taxon>
        <taxon>Kosmotogaceae</taxon>
        <taxon>Mesotoga</taxon>
    </lineage>
</organism>
<dbReference type="Pfam" id="PF07664">
    <property type="entry name" value="FeoB_C"/>
    <property type="match status" value="1"/>
</dbReference>
<dbReference type="InterPro" id="IPR041069">
    <property type="entry name" value="FeoB_Cyto"/>
</dbReference>
<evidence type="ECO:0000256" key="1">
    <source>
        <dbReference type="ARBA" id="ARBA00004651"/>
    </source>
</evidence>
<reference evidence="18 19" key="1">
    <citation type="submission" date="2017-01" db="EMBL/GenBank/DDBJ databases">
        <authorList>
            <person name="Erauso G."/>
        </authorList>
    </citation>
    <scope>NUCLEOTIDE SEQUENCE [LARGE SCALE GENOMIC DNA]</scope>
    <source>
        <strain evidence="18">MESINF1</strain>
    </source>
</reference>
<dbReference type="Pfam" id="PF02421">
    <property type="entry name" value="FeoB_N"/>
    <property type="match status" value="1"/>
</dbReference>
<evidence type="ECO:0000256" key="2">
    <source>
        <dbReference type="ARBA" id="ARBA00022448"/>
    </source>
</evidence>
<dbReference type="EMBL" id="LS974202">
    <property type="protein sequence ID" value="SSC13365.1"/>
    <property type="molecule type" value="Genomic_DNA"/>
</dbReference>
<evidence type="ECO:0000256" key="9">
    <source>
        <dbReference type="ARBA" id="ARBA00023065"/>
    </source>
</evidence>
<keyword evidence="11 16" id="KW-0472">Membrane</keyword>
<keyword evidence="2 16" id="KW-0813">Transport</keyword>
<proteinExistence type="inferred from homology"/>
<dbReference type="KEGG" id="minf:MESINF_1925"/>
<dbReference type="PRINTS" id="PR00326">
    <property type="entry name" value="GTP1OBG"/>
</dbReference>
<feature type="transmembrane region" description="Helical" evidence="16">
    <location>
        <begin position="409"/>
        <end position="435"/>
    </location>
</feature>
<dbReference type="GO" id="GO:0046872">
    <property type="term" value="F:metal ion binding"/>
    <property type="evidence" value="ECO:0007669"/>
    <property type="project" value="UniProtKB-KW"/>
</dbReference>
<dbReference type="GO" id="GO:0015093">
    <property type="term" value="F:ferrous iron transmembrane transporter activity"/>
    <property type="evidence" value="ECO:0007669"/>
    <property type="project" value="UniProtKB-UniRule"/>
</dbReference>
<evidence type="ECO:0000256" key="4">
    <source>
        <dbReference type="ARBA" id="ARBA00022496"/>
    </source>
</evidence>
<evidence type="ECO:0000256" key="10">
    <source>
        <dbReference type="ARBA" id="ARBA00023134"/>
    </source>
</evidence>
<keyword evidence="15" id="KW-0479">Metal-binding</keyword>
<feature type="transmembrane region" description="Helical" evidence="16">
    <location>
        <begin position="441"/>
        <end position="465"/>
    </location>
</feature>
<evidence type="ECO:0000256" key="13">
    <source>
        <dbReference type="NCBIfam" id="TIGR00437"/>
    </source>
</evidence>
<dbReference type="SUPFAM" id="SSF52540">
    <property type="entry name" value="P-loop containing nucleoside triphosphate hydrolases"/>
    <property type="match status" value="1"/>
</dbReference>
<dbReference type="Pfam" id="PF17910">
    <property type="entry name" value="FeoB_Cyto"/>
    <property type="match status" value="1"/>
</dbReference>
<comment type="function">
    <text evidence="16">Probable transporter of a GTP-driven Fe(2+) uptake system.</text>
</comment>
<evidence type="ECO:0000259" key="17">
    <source>
        <dbReference type="PROSITE" id="PS51711"/>
    </source>
</evidence>
<dbReference type="Gene3D" id="1.10.287.1770">
    <property type="match status" value="1"/>
</dbReference>
<feature type="transmembrane region" description="Helical" evidence="16">
    <location>
        <begin position="275"/>
        <end position="293"/>
    </location>
</feature>
<evidence type="ECO:0000256" key="5">
    <source>
        <dbReference type="ARBA" id="ARBA00022692"/>
    </source>
</evidence>
<feature type="binding site" evidence="15">
    <location>
        <position position="32"/>
    </location>
    <ligand>
        <name>Mg(2+)</name>
        <dbReference type="ChEBI" id="CHEBI:18420"/>
        <label>2</label>
    </ligand>
</feature>
<feature type="transmembrane region" description="Helical" evidence="16">
    <location>
        <begin position="624"/>
        <end position="645"/>
    </location>
</feature>
<feature type="transmembrane region" description="Helical" evidence="16">
    <location>
        <begin position="331"/>
        <end position="355"/>
    </location>
</feature>
<sequence length="648" mass="71137">MQPKSSADLKKTTVALLGNPNVGKTSIFNCLTGSKQIVANWPGVTVEKRVGSLKHGDIALDIVDLPGTYTLGSRSIDEKIARDFLIDERPNVVVVIGDAINLERSLYLLLQVLELRGDVVLVVNAVDEARKAGLEIDKNELGKQLGIPVVMTSAATGEGIEELKETLVKSVRSSSHIHYLFSEEIEQRIEALAGRFRLVPALSEFDSRWLAIKSLEHDSEVEKLTGFKVEKDFSSELAETRYRYIKRVLSTSVKGKEKHGWDLSEAIDHVITHRVLGIFVFLSVIYIVFQLTFTVSGPLSLLIESGLETLGSSLGNLIGPAWLRSLVVDGIIGGIGAILVFVPNIFILFMALGVLEESGYLPRAAFVIDRLMYSMKLSGRSFISMLLGFGCNVSSIMSTRSISEPKERIVTILVSPFISCSARLPVFLLIAGTFFGAKGGVVVFFLYLLSIIVTVISALIINRLLFKGEPSTMIMELPRYRKPRVSSIILYTWNKGRHFLEKAGTIILGASIVIWILSFFPSEGSQSYAAMIGRTLEPLFVPLGFSWEMISSLVFGVAAKEVIVSSLTTFYGNYALMGSAMEVMRAAISPVTAFSFLVFVLLYVPCLPTLAVTKNETGSYRYVFFSVIYSLAVAYSLALVVRMIGGLL</sequence>
<dbReference type="GO" id="GO:0005525">
    <property type="term" value="F:GTP binding"/>
    <property type="evidence" value="ECO:0007669"/>
    <property type="project" value="UniProtKB-KW"/>
</dbReference>
<protein>
    <recommendedName>
        <fullName evidence="12 13">Ferrous iron transport protein B</fullName>
    </recommendedName>
</protein>
<evidence type="ECO:0000256" key="12">
    <source>
        <dbReference type="ARBA" id="ARBA00031200"/>
    </source>
</evidence>
<keyword evidence="19" id="KW-1185">Reference proteome</keyword>
<dbReference type="InterPro" id="IPR011642">
    <property type="entry name" value="Gate_dom"/>
</dbReference>
<keyword evidence="3" id="KW-1003">Cell membrane</keyword>
<feature type="transmembrane region" description="Helical" evidence="16">
    <location>
        <begin position="583"/>
        <end position="604"/>
    </location>
</feature>
<keyword evidence="9" id="KW-0406">Ion transport</keyword>
<dbReference type="NCBIfam" id="TIGR00437">
    <property type="entry name" value="feoB"/>
    <property type="match status" value="1"/>
</dbReference>
<keyword evidence="7 16" id="KW-1133">Transmembrane helix</keyword>
<feature type="domain" description="FeoB-type G" evidence="17">
    <location>
        <begin position="11"/>
        <end position="173"/>
    </location>
</feature>
<evidence type="ECO:0000256" key="16">
    <source>
        <dbReference type="RuleBase" id="RU362098"/>
    </source>
</evidence>
<dbReference type="Pfam" id="PF07670">
    <property type="entry name" value="Gate"/>
    <property type="match status" value="2"/>
</dbReference>
<feature type="binding site" evidence="14">
    <location>
        <begin position="124"/>
        <end position="127"/>
    </location>
    <ligand>
        <name>GTP</name>
        <dbReference type="ChEBI" id="CHEBI:37565"/>
        <label>1</label>
    </ligand>
</feature>
<comment type="similarity">
    <text evidence="16">Belongs to the TRAFAC class TrmE-Era-EngA-EngB-Septin-like GTPase superfamily. FeoB GTPase (TC 9.A.8) family.</text>
</comment>
<feature type="binding site" evidence="14">
    <location>
        <begin position="43"/>
        <end position="47"/>
    </location>
    <ligand>
        <name>GTP</name>
        <dbReference type="ChEBI" id="CHEBI:37565"/>
        <label>1</label>
    </ligand>
</feature>
<name>A0A7Z7LGB9_9BACT</name>
<keyword evidence="15" id="KW-0460">Magnesium</keyword>
<dbReference type="RefSeq" id="WP_169699518.1">
    <property type="nucleotide sequence ID" value="NZ_LS974202.1"/>
</dbReference>
<feature type="binding site" evidence="15">
    <location>
        <position position="29"/>
    </location>
    <ligand>
        <name>Mg(2+)</name>
        <dbReference type="ChEBI" id="CHEBI:18420"/>
        <label>2</label>
    </ligand>
</feature>
<keyword evidence="5 16" id="KW-0812">Transmembrane</keyword>
<dbReference type="Proteomes" id="UP000250796">
    <property type="component" value="Chromosome MESINF"/>
</dbReference>
<dbReference type="GO" id="GO:0005886">
    <property type="term" value="C:plasma membrane"/>
    <property type="evidence" value="ECO:0007669"/>
    <property type="project" value="UniProtKB-SubCell"/>
</dbReference>
<dbReference type="PANTHER" id="PTHR43185:SF1">
    <property type="entry name" value="FE(2+) TRANSPORTER FEOB"/>
    <property type="match status" value="1"/>
</dbReference>
<keyword evidence="10 14" id="KW-0342">GTP-binding</keyword>
<evidence type="ECO:0000313" key="19">
    <source>
        <dbReference type="Proteomes" id="UP000250796"/>
    </source>
</evidence>
<dbReference type="InterPro" id="IPR006073">
    <property type="entry name" value="GTP-bd"/>
</dbReference>
<feature type="transmembrane region" description="Helical" evidence="16">
    <location>
        <begin position="503"/>
        <end position="521"/>
    </location>
</feature>